<organism evidence="2 3">
    <name type="scientific">Stutzerimonas stutzeri</name>
    <name type="common">Pseudomonas stutzeri</name>
    <dbReference type="NCBI Taxonomy" id="316"/>
    <lineage>
        <taxon>Bacteria</taxon>
        <taxon>Pseudomonadati</taxon>
        <taxon>Pseudomonadota</taxon>
        <taxon>Gammaproteobacteria</taxon>
        <taxon>Pseudomonadales</taxon>
        <taxon>Pseudomonadaceae</taxon>
        <taxon>Stutzerimonas</taxon>
    </lineage>
</organism>
<reference evidence="2" key="1">
    <citation type="submission" date="2020-02" db="EMBL/GenBank/DDBJ databases">
        <title>Synteny-based analysis reveals conserved mechanism for high triclosan tolerance in Pseudomonas, as well as instances of horizontal transfer.</title>
        <authorList>
            <person name="Mcfarland A.G."/>
            <person name="Bertucci H.K."/>
            <person name="Litmann E."/>
            <person name="Shen J."/>
            <person name="Huttenhower C."/>
            <person name="Hartmann E.M."/>
        </authorList>
    </citation>
    <scope>NUCLEOTIDE SEQUENCE</scope>
    <source>
        <strain evidence="2">109A1</strain>
    </source>
</reference>
<evidence type="ECO:0000256" key="1">
    <source>
        <dbReference type="SAM" id="Phobius"/>
    </source>
</evidence>
<feature type="transmembrane region" description="Helical" evidence="1">
    <location>
        <begin position="37"/>
        <end position="58"/>
    </location>
</feature>
<feature type="transmembrane region" description="Helical" evidence="1">
    <location>
        <begin position="65"/>
        <end position="85"/>
    </location>
</feature>
<gene>
    <name evidence="2" type="ORF">G7024_17785</name>
</gene>
<keyword evidence="1" id="KW-1133">Transmembrane helix</keyword>
<evidence type="ECO:0000313" key="3">
    <source>
        <dbReference type="Proteomes" id="UP001138621"/>
    </source>
</evidence>
<keyword evidence="1" id="KW-0812">Transmembrane</keyword>
<dbReference type="InterPro" id="IPR021762">
    <property type="entry name" value="DUF3325"/>
</dbReference>
<dbReference type="Pfam" id="PF11804">
    <property type="entry name" value="DUF3325"/>
    <property type="match status" value="1"/>
</dbReference>
<accession>A0AA40RUP9</accession>
<comment type="caution">
    <text evidence="2">The sequence shown here is derived from an EMBL/GenBank/DDBJ whole genome shotgun (WGS) entry which is preliminary data.</text>
</comment>
<keyword evidence="1" id="KW-0472">Membrane</keyword>
<evidence type="ECO:0000313" key="2">
    <source>
        <dbReference type="EMBL" id="MBA1306247.1"/>
    </source>
</evidence>
<name>A0AA40RUP9_STUST</name>
<dbReference type="EMBL" id="JAAMRD010000016">
    <property type="protein sequence ID" value="MBA1306247.1"/>
    <property type="molecule type" value="Genomic_DNA"/>
</dbReference>
<dbReference type="AlphaFoldDB" id="A0AA40RUP9"/>
<proteinExistence type="predicted"/>
<dbReference type="Proteomes" id="UP001138621">
    <property type="component" value="Unassembled WGS sequence"/>
</dbReference>
<sequence>MSMLLSAFALSYLGMMLLCLGMNRHRSELLRADRRVPAAVILRSMAAVCFGIALWLCIASQGGEIGAVIWLCLVMLAGVLLALLLAWRARWVLPLMPLLAAGAALSGLW</sequence>
<protein>
    <submittedName>
        <fullName evidence="2">DUF3325 domain-containing protein</fullName>
    </submittedName>
</protein>